<dbReference type="Proteomes" id="UP000287651">
    <property type="component" value="Unassembled WGS sequence"/>
</dbReference>
<evidence type="ECO:0000313" key="3">
    <source>
        <dbReference type="Proteomes" id="UP000287651"/>
    </source>
</evidence>
<reference evidence="2 3" key="1">
    <citation type="journal article" date="2014" name="Agronomy (Basel)">
        <title>A Draft Genome Sequence for Ensete ventricosum, the Drought-Tolerant Tree Against Hunger.</title>
        <authorList>
            <person name="Harrison J."/>
            <person name="Moore K.A."/>
            <person name="Paszkiewicz K."/>
            <person name="Jones T."/>
            <person name="Grant M."/>
            <person name="Ambacheew D."/>
            <person name="Muzemil S."/>
            <person name="Studholme D.J."/>
        </authorList>
    </citation>
    <scope>NUCLEOTIDE SEQUENCE [LARGE SCALE GENOMIC DNA]</scope>
</reference>
<gene>
    <name evidence="2" type="ORF">B296_00009071</name>
</gene>
<protein>
    <submittedName>
        <fullName evidence="2">Uncharacterized protein</fullName>
    </submittedName>
</protein>
<feature type="region of interest" description="Disordered" evidence="1">
    <location>
        <begin position="1"/>
        <end position="52"/>
    </location>
</feature>
<dbReference type="EMBL" id="AMZH03000762">
    <property type="protein sequence ID" value="RRT82101.1"/>
    <property type="molecule type" value="Genomic_DNA"/>
</dbReference>
<feature type="region of interest" description="Disordered" evidence="1">
    <location>
        <begin position="122"/>
        <end position="150"/>
    </location>
</feature>
<proteinExistence type="predicted"/>
<comment type="caution">
    <text evidence="2">The sequence shown here is derived from an EMBL/GenBank/DDBJ whole genome shotgun (WGS) entry which is preliminary data.</text>
</comment>
<dbReference type="AlphaFoldDB" id="A0A427B0R8"/>
<sequence length="150" mass="16778">MEQKLLLDSENKYRGARLGDQDQEVSMDAATERGRSRRGKATWSRAARAPHRRRATMNLASIKEEEPSTEITKRRSDDCSIRSRGCFVSVTLQKKKMLATPKGHERLRAAATTTVAVEGDMGYDYKGSSFRGHRGSSSERIGEKVSLDSK</sequence>
<feature type="compositionally biased region" description="Basic and acidic residues" evidence="1">
    <location>
        <begin position="136"/>
        <end position="150"/>
    </location>
</feature>
<accession>A0A427B0R8</accession>
<organism evidence="2 3">
    <name type="scientific">Ensete ventricosum</name>
    <name type="common">Abyssinian banana</name>
    <name type="synonym">Musa ensete</name>
    <dbReference type="NCBI Taxonomy" id="4639"/>
    <lineage>
        <taxon>Eukaryota</taxon>
        <taxon>Viridiplantae</taxon>
        <taxon>Streptophyta</taxon>
        <taxon>Embryophyta</taxon>
        <taxon>Tracheophyta</taxon>
        <taxon>Spermatophyta</taxon>
        <taxon>Magnoliopsida</taxon>
        <taxon>Liliopsida</taxon>
        <taxon>Zingiberales</taxon>
        <taxon>Musaceae</taxon>
        <taxon>Ensete</taxon>
    </lineage>
</organism>
<evidence type="ECO:0000256" key="1">
    <source>
        <dbReference type="SAM" id="MobiDB-lite"/>
    </source>
</evidence>
<evidence type="ECO:0000313" key="2">
    <source>
        <dbReference type="EMBL" id="RRT82101.1"/>
    </source>
</evidence>
<feature type="compositionally biased region" description="Basic and acidic residues" evidence="1">
    <location>
        <begin position="1"/>
        <end position="20"/>
    </location>
</feature>
<name>A0A427B0R8_ENSVE</name>